<dbReference type="Gene3D" id="2.30.30.40">
    <property type="entry name" value="SH3 Domains"/>
    <property type="match status" value="1"/>
</dbReference>
<accession>A0A1H8G065</accession>
<evidence type="ECO:0000313" key="1">
    <source>
        <dbReference type="EMBL" id="SEN37175.1"/>
    </source>
</evidence>
<dbReference type="PROSITE" id="PS51318">
    <property type="entry name" value="TAT"/>
    <property type="match status" value="1"/>
</dbReference>
<dbReference type="AlphaFoldDB" id="A0A1H8G065"/>
<reference evidence="1 2" key="1">
    <citation type="submission" date="2016-10" db="EMBL/GenBank/DDBJ databases">
        <authorList>
            <person name="de Groot N.N."/>
        </authorList>
    </citation>
    <scope>NUCLEOTIDE SEQUENCE [LARGE SCALE GENOMIC DNA]</scope>
    <source>
        <strain evidence="1 2">CGMCC 4.2026</strain>
    </source>
</reference>
<organism evidence="1 2">
    <name type="scientific">Actinacidiphila rubida</name>
    <dbReference type="NCBI Taxonomy" id="310780"/>
    <lineage>
        <taxon>Bacteria</taxon>
        <taxon>Bacillati</taxon>
        <taxon>Actinomycetota</taxon>
        <taxon>Actinomycetes</taxon>
        <taxon>Kitasatosporales</taxon>
        <taxon>Streptomycetaceae</taxon>
        <taxon>Actinacidiphila</taxon>
    </lineage>
</organism>
<dbReference type="EMBL" id="FODD01000004">
    <property type="protein sequence ID" value="SEN37175.1"/>
    <property type="molecule type" value="Genomic_DNA"/>
</dbReference>
<dbReference type="InterPro" id="IPR006311">
    <property type="entry name" value="TAT_signal"/>
</dbReference>
<dbReference type="RefSeq" id="WP_069466312.1">
    <property type="nucleotide sequence ID" value="NZ_FODD01000004.1"/>
</dbReference>
<name>A0A1H8G065_9ACTN</name>
<evidence type="ECO:0000313" key="2">
    <source>
        <dbReference type="Proteomes" id="UP000181951"/>
    </source>
</evidence>
<keyword evidence="2" id="KW-1185">Reference proteome</keyword>
<gene>
    <name evidence="1" type="ORF">SAMN05216267_1004172</name>
</gene>
<protein>
    <submittedName>
        <fullName evidence="1">SH3 domain-containing protein</fullName>
    </submittedName>
</protein>
<proteinExistence type="predicted"/>
<dbReference type="Proteomes" id="UP000181951">
    <property type="component" value="Unassembled WGS sequence"/>
</dbReference>
<sequence length="139" mass="14508">MSMLTAPARRGLKRTAGALVGAVAMGGILLAAAPAQALPAQPALPYGTVTTTAGLNIRQFPSTDSSVVGFLAYHAQVGLTCKVRAQNIDGNTIWYLMRGSSHERWLSARYVANTGTVSYCDSVLAATLSPQAQHPHAKG</sequence>